<accession>A0AAW9HC82</accession>
<dbReference type="Proteomes" id="UP001284901">
    <property type="component" value="Unassembled WGS sequence"/>
</dbReference>
<keyword evidence="5" id="KW-1185">Reference proteome</keyword>
<organism evidence="3 6">
    <name type="scientific">Actinotignum timonense</name>
    <dbReference type="NCBI Taxonomy" id="1870995"/>
    <lineage>
        <taxon>Bacteria</taxon>
        <taxon>Bacillati</taxon>
        <taxon>Actinomycetota</taxon>
        <taxon>Actinomycetes</taxon>
        <taxon>Actinomycetales</taxon>
        <taxon>Actinomycetaceae</taxon>
        <taxon>Actinotignum</taxon>
    </lineage>
</organism>
<dbReference type="Gene3D" id="3.40.50.1820">
    <property type="entry name" value="alpha/beta hydrolase"/>
    <property type="match status" value="1"/>
</dbReference>
<dbReference type="InterPro" id="IPR029058">
    <property type="entry name" value="AB_hydrolase_fold"/>
</dbReference>
<evidence type="ECO:0000259" key="2">
    <source>
        <dbReference type="Pfam" id="PF00561"/>
    </source>
</evidence>
<evidence type="ECO:0000313" key="5">
    <source>
        <dbReference type="Proteomes" id="UP001284901"/>
    </source>
</evidence>
<dbReference type="RefSeq" id="WP_087070293.1">
    <property type="nucleotide sequence ID" value="NZ_CAUPFC010000005.1"/>
</dbReference>
<gene>
    <name evidence="3" type="ORF">R6G74_02950</name>
    <name evidence="4" type="ORF">R6P33_05235</name>
</gene>
<dbReference type="InterPro" id="IPR000639">
    <property type="entry name" value="Epox_hydrolase-like"/>
</dbReference>
<reference evidence="3 5" key="1">
    <citation type="submission" date="2023-10" db="EMBL/GenBank/DDBJ databases">
        <title>Whole Genome based description of the genera Actinobaculum and Actinotignum reveals a complex phylogenetic relationship within the species included in the genus Actinotignum.</title>
        <authorList>
            <person name="Jensen C.S."/>
            <person name="Dargis R."/>
            <person name="Kemp M."/>
            <person name="Christensen J.J."/>
        </authorList>
    </citation>
    <scope>NUCLEOTIDE SEQUENCE</scope>
    <source>
        <strain evidence="4 5">SLA_B089</strain>
        <strain evidence="3">SLA_B245</strain>
    </source>
</reference>
<evidence type="ECO:0000313" key="3">
    <source>
        <dbReference type="EMBL" id="MDY5140278.1"/>
    </source>
</evidence>
<evidence type="ECO:0000313" key="4">
    <source>
        <dbReference type="EMBL" id="MDY5146427.1"/>
    </source>
</evidence>
<dbReference type="AlphaFoldDB" id="A0AAW9HC82"/>
<feature type="domain" description="AB hydrolase-1" evidence="2">
    <location>
        <begin position="42"/>
        <end position="291"/>
    </location>
</feature>
<name>A0AAW9HC82_9ACTO</name>
<dbReference type="GeneID" id="92812970"/>
<dbReference type="Pfam" id="PF00561">
    <property type="entry name" value="Abhydrolase_1"/>
    <property type="match status" value="1"/>
</dbReference>
<dbReference type="EMBL" id="JAWNFY010000012">
    <property type="protein sequence ID" value="MDY5146427.1"/>
    <property type="molecule type" value="Genomic_DNA"/>
</dbReference>
<evidence type="ECO:0000256" key="1">
    <source>
        <dbReference type="ARBA" id="ARBA00022801"/>
    </source>
</evidence>
<comment type="caution">
    <text evidence="3">The sequence shown here is derived from an EMBL/GenBank/DDBJ whole genome shotgun (WGS) entry which is preliminary data.</text>
</comment>
<dbReference type="SUPFAM" id="SSF53474">
    <property type="entry name" value="alpha/beta-Hydrolases"/>
    <property type="match status" value="1"/>
</dbReference>
<dbReference type="InterPro" id="IPR000073">
    <property type="entry name" value="AB_hydrolase_1"/>
</dbReference>
<sequence>MSSLPADNSCVWIPGPWEHRLVTANGAQFHLAYAGSHSTRTPLVLFVHSYPEYWYAWRHQIEPVAQAGYEVAAVDLRGVGGSDKTPSVQSGPELAQDLISLTESLGASSAVIVAAGSNAVLGWAAAAMAPDIITGLVTVASPHPLGLRHFGRGIRPRGLLGLLTSRLGNRSPRALGDTRNMRRLLLEWSAPHSHGAADEAEQYAAAMRLPEAAASAVEQLRWTATWRRRPSGKAWRDILSTPVDVPVWAVRGLADRMINERAWADDRSFATGSYRLIAVPGAGHFIPEESPREFTNIVLDFLSQLERSARV</sequence>
<dbReference type="PANTHER" id="PTHR43329">
    <property type="entry name" value="EPOXIDE HYDROLASE"/>
    <property type="match status" value="1"/>
</dbReference>
<dbReference type="Proteomes" id="UP001288320">
    <property type="component" value="Unassembled WGS sequence"/>
</dbReference>
<protein>
    <submittedName>
        <fullName evidence="3">Alpha/beta hydrolase</fullName>
    </submittedName>
</protein>
<proteinExistence type="predicted"/>
<dbReference type="PRINTS" id="PR00412">
    <property type="entry name" value="EPOXHYDRLASE"/>
</dbReference>
<evidence type="ECO:0000313" key="6">
    <source>
        <dbReference type="Proteomes" id="UP001288320"/>
    </source>
</evidence>
<keyword evidence="1 3" id="KW-0378">Hydrolase</keyword>
<dbReference type="EMBL" id="JAWNFV010000004">
    <property type="protein sequence ID" value="MDY5140278.1"/>
    <property type="molecule type" value="Genomic_DNA"/>
</dbReference>
<dbReference type="GO" id="GO:0016787">
    <property type="term" value="F:hydrolase activity"/>
    <property type="evidence" value="ECO:0007669"/>
    <property type="project" value="UniProtKB-KW"/>
</dbReference>